<protein>
    <recommendedName>
        <fullName evidence="3">Structural maintenance of chromosomes protein</fullName>
    </recommendedName>
</protein>
<evidence type="ECO:0000259" key="6">
    <source>
        <dbReference type="Pfam" id="PF02463"/>
    </source>
</evidence>
<accession>A0ABQ8Y4J7</accession>
<dbReference type="PANTHER" id="PTHR18937">
    <property type="entry name" value="STRUCTURAL MAINTENANCE OF CHROMOSOMES SMC FAMILY MEMBER"/>
    <property type="match status" value="1"/>
</dbReference>
<comment type="caution">
    <text evidence="8">The sequence shown here is derived from an EMBL/GenBank/DDBJ whole genome shotgun (WGS) entry which is preliminary data.</text>
</comment>
<evidence type="ECO:0000256" key="3">
    <source>
        <dbReference type="PIRNR" id="PIRNR005719"/>
    </source>
</evidence>
<reference evidence="8" key="1">
    <citation type="submission" date="2022-08" db="EMBL/GenBank/DDBJ databases">
        <title>Novel sulfate-reducing endosymbionts in the free-living metamonad Anaeramoeba.</title>
        <authorList>
            <person name="Jerlstrom-Hultqvist J."/>
            <person name="Cepicka I."/>
            <person name="Gallot-Lavallee L."/>
            <person name="Salas-Leiva D."/>
            <person name="Curtis B.A."/>
            <person name="Zahonova K."/>
            <person name="Pipaliya S."/>
            <person name="Dacks J."/>
            <person name="Roger A.J."/>
        </authorList>
    </citation>
    <scope>NUCLEOTIDE SEQUENCE</scope>
    <source>
        <strain evidence="8">Schooner1</strain>
    </source>
</reference>
<evidence type="ECO:0000256" key="4">
    <source>
        <dbReference type="SAM" id="Coils"/>
    </source>
</evidence>
<gene>
    <name evidence="8" type="ORF">M0813_24961</name>
</gene>
<feature type="domain" description="RecF/RecN/SMC N-terminal" evidence="6">
    <location>
        <begin position="15"/>
        <end position="110"/>
    </location>
</feature>
<dbReference type="Gene3D" id="3.40.50.300">
    <property type="entry name" value="P-loop containing nucleotide triphosphate hydrolases"/>
    <property type="match status" value="2"/>
</dbReference>
<dbReference type="Pfam" id="PF02463">
    <property type="entry name" value="SMC_N"/>
    <property type="match status" value="1"/>
</dbReference>
<dbReference type="SUPFAM" id="SSF52540">
    <property type="entry name" value="P-loop containing nucleoside triphosphate hydrolases"/>
    <property type="match status" value="2"/>
</dbReference>
<dbReference type="InterPro" id="IPR010935">
    <property type="entry name" value="SMC_hinge"/>
</dbReference>
<comment type="similarity">
    <text evidence="3">Belongs to the SMC family.</text>
</comment>
<feature type="domain" description="SMC hinge" evidence="7">
    <location>
        <begin position="642"/>
        <end position="758"/>
    </location>
</feature>
<dbReference type="SUPFAM" id="SSF75553">
    <property type="entry name" value="Smc hinge domain"/>
    <property type="match status" value="1"/>
</dbReference>
<proteinExistence type="inferred from homology"/>
<dbReference type="PIRSF" id="PIRSF005719">
    <property type="entry name" value="SMC"/>
    <property type="match status" value="1"/>
</dbReference>
<feature type="coiled-coil region" evidence="4">
    <location>
        <begin position="294"/>
        <end position="321"/>
    </location>
</feature>
<keyword evidence="9" id="KW-1185">Reference proteome</keyword>
<feature type="compositionally biased region" description="Polar residues" evidence="5">
    <location>
        <begin position="118"/>
        <end position="128"/>
    </location>
</feature>
<evidence type="ECO:0000256" key="1">
    <source>
        <dbReference type="ARBA" id="ARBA00004123"/>
    </source>
</evidence>
<dbReference type="EMBL" id="JAOAOG010000218">
    <property type="protein sequence ID" value="KAJ6239737.1"/>
    <property type="molecule type" value="Genomic_DNA"/>
</dbReference>
<name>A0ABQ8Y4J7_9EUKA</name>
<comment type="subcellular location">
    <subcellularLocation>
        <location evidence="1 3">Nucleus</location>
    </subcellularLocation>
</comment>
<feature type="region of interest" description="Disordered" evidence="5">
    <location>
        <begin position="468"/>
        <end position="508"/>
    </location>
</feature>
<feature type="compositionally biased region" description="Basic residues" evidence="5">
    <location>
        <begin position="173"/>
        <end position="188"/>
    </location>
</feature>
<dbReference type="Proteomes" id="UP001150062">
    <property type="component" value="Unassembled WGS sequence"/>
</dbReference>
<dbReference type="InterPro" id="IPR024704">
    <property type="entry name" value="SMC"/>
</dbReference>
<feature type="region of interest" description="Disordered" evidence="5">
    <location>
        <begin position="442"/>
        <end position="461"/>
    </location>
</feature>
<dbReference type="InterPro" id="IPR003395">
    <property type="entry name" value="RecF/RecN/SMC_N"/>
</dbReference>
<feature type="region of interest" description="Disordered" evidence="5">
    <location>
        <begin position="112"/>
        <end position="197"/>
    </location>
</feature>
<evidence type="ECO:0000256" key="5">
    <source>
        <dbReference type="SAM" id="MobiDB-lite"/>
    </source>
</evidence>
<feature type="coiled-coil region" evidence="4">
    <location>
        <begin position="934"/>
        <end position="1024"/>
    </location>
</feature>
<feature type="compositionally biased region" description="Basic and acidic residues" evidence="5">
    <location>
        <begin position="468"/>
        <end position="492"/>
    </location>
</feature>
<organism evidence="8 9">
    <name type="scientific">Anaeramoeba flamelloides</name>
    <dbReference type="NCBI Taxonomy" id="1746091"/>
    <lineage>
        <taxon>Eukaryota</taxon>
        <taxon>Metamonada</taxon>
        <taxon>Anaeramoebidae</taxon>
        <taxon>Anaeramoeba</taxon>
    </lineage>
</organism>
<feature type="compositionally biased region" description="Acidic residues" evidence="5">
    <location>
        <begin position="1134"/>
        <end position="1147"/>
    </location>
</feature>
<keyword evidence="2 4" id="KW-0175">Coiled coil</keyword>
<evidence type="ECO:0000313" key="9">
    <source>
        <dbReference type="Proteomes" id="UP001150062"/>
    </source>
</evidence>
<feature type="compositionally biased region" description="Basic and acidic residues" evidence="5">
    <location>
        <begin position="1104"/>
        <end position="1133"/>
    </location>
</feature>
<evidence type="ECO:0000313" key="8">
    <source>
        <dbReference type="EMBL" id="KAJ6239737.1"/>
    </source>
</evidence>
<feature type="compositionally biased region" description="Low complexity" evidence="5">
    <location>
        <begin position="139"/>
        <end position="163"/>
    </location>
</feature>
<feature type="coiled-coil region" evidence="4">
    <location>
        <begin position="517"/>
        <end position="593"/>
    </location>
</feature>
<feature type="region of interest" description="Disordered" evidence="5">
    <location>
        <begin position="1085"/>
        <end position="1147"/>
    </location>
</feature>
<dbReference type="Gene3D" id="1.20.1060.20">
    <property type="match status" value="1"/>
</dbReference>
<dbReference type="Pfam" id="PF06470">
    <property type="entry name" value="SMC_hinge"/>
    <property type="match status" value="1"/>
</dbReference>
<dbReference type="InterPro" id="IPR036277">
    <property type="entry name" value="SMC_hinge_sf"/>
</dbReference>
<dbReference type="InterPro" id="IPR027417">
    <property type="entry name" value="P-loop_NTPase"/>
</dbReference>
<evidence type="ECO:0000259" key="7">
    <source>
        <dbReference type="Pfam" id="PF06470"/>
    </source>
</evidence>
<sequence>MLEDDELITKEGLKIESIIISGFKCFRKKVTVDFDTFTAISGPNGSGKSTILEAICFVFGFKGSGIRVDSLDRIVNDQLPPHKRKAIVILNCHYVSNPKIKLSFKRQVRINSKKRRSPINNFPSNKDNNGGILSESKTNSSINSDSDYSPNPNSNSKKSNDSNFVSDEEKNKKQNKQKKNGKQKKTKKNSQVIEQYSPTKRLFEDSKSFKNYLKTTPIKIANGRNSYSSSYYLKTSKNKKFKAIKKSELTNYLLKFGIDLKHSDRFVIFQNRNLGIVESGPQTLLEFLEEIVGTVSLRNEIDEKNKECEILEEENGKINQKIFEISRHRDTLQPEVKKFQDYEETKRNLQEQTFDYVKQKRIYFYQTKKELDEVIQKKSSQLKQEKTQNQDLNEQMKELKQEMEKIETKRQKCDQKVDQLKTFLDRSNEKLNSEEIIKRKKEKQTESLKRRMKTVKKSIDLQKKTLKQTKEDIKKKEKSLKSIEKKQKKESTSKNANTQEETNNKKIKQQLVKQMKSLKANNEYKKLIKQVKESKSNNERLEKRQKLVLKKLKNLERDSQVRSDRLNNLKMNLEKHSNEITFLDNKIQTTKEQINQKTDLLVKDESNKTMTERALLRLQSETKNVHEMEKILDQLKLDYPNRIYGFLKDLCHVDLEYKFVLNTILRNKLSSTIVVEDRDIAIEIVKQFRENRLGVVRCEILNDLKSKNNNNQNFDKYIPSNSMKLINAIELNHEKFYPVFFQLTKKWLISDVKTAEKMSLKIKKFNFATKEGDLFYSDGEINGGYRKPTEKILRFQILEKNLNKSINIQKGNYQEIQEKIIFFKKEIGKLNPKIKETQRILRRIKSELKQYQNERIEKNTLINNNQSEVETLTNELKFIYEKKEQINIELQQINEEIETFVISKESLEKLNTFNEKFTKLELAISKTETFEKSVIKLNKEIKRLINKKNRTKNKLNQINENHNKLKNEIEAVENDISINIEDIKQLKIEEKKSRKQWKEGKQELSKFINKKKKNLEQIEQIEEKQQIVNSRIEKMKFKIKDKNADLNKVLKDQEEFYQQFNEIINQIKSEERIKRKEIKNKNKKLKELENEQVGGKENGNSKGKGKDKETDMEIEKEKEKEKNLEMEIEKENNGDLESELESDLESDNESEMEMEMEMEMEIENNKIDKENLEMLLIQIKDFNKKLQQMEEDINVGVLEEDLNLQKKLIEEEKQKKKVQLALKKTQRIKEKIENQRRQIFQREMDLLNNKLSEIYKKINFMSVGDCYLQFNTIDPFSDGVYFKVKPDKSNFKLFQNLSGGQKSLAVITLSLSIQQVYSTSFFIWDEFDSALDGFSCDRLGKFIQQYSNDVQFIVVSHRPQLFEKSSLLIGTYDHNKTSQIAFLFK</sequence>
<evidence type="ECO:0000256" key="2">
    <source>
        <dbReference type="ARBA" id="ARBA00023054"/>
    </source>
</evidence>
<feature type="coiled-coil region" evidence="4">
    <location>
        <begin position="1172"/>
        <end position="1242"/>
    </location>
</feature>
<keyword evidence="3" id="KW-0539">Nucleus</keyword>
<feature type="coiled-coil region" evidence="4">
    <location>
        <begin position="834"/>
        <end position="910"/>
    </location>
</feature>